<accession>A0A6J8CJT2</accession>
<organism evidence="2 3">
    <name type="scientific">Mytilus coruscus</name>
    <name type="common">Sea mussel</name>
    <dbReference type="NCBI Taxonomy" id="42192"/>
    <lineage>
        <taxon>Eukaryota</taxon>
        <taxon>Metazoa</taxon>
        <taxon>Spiralia</taxon>
        <taxon>Lophotrochozoa</taxon>
        <taxon>Mollusca</taxon>
        <taxon>Bivalvia</taxon>
        <taxon>Autobranchia</taxon>
        <taxon>Pteriomorphia</taxon>
        <taxon>Mytilida</taxon>
        <taxon>Mytiloidea</taxon>
        <taxon>Mytilidae</taxon>
        <taxon>Mytilinae</taxon>
        <taxon>Mytilus</taxon>
    </lineage>
</organism>
<feature type="compositionally biased region" description="Low complexity" evidence="1">
    <location>
        <begin position="1"/>
        <end position="19"/>
    </location>
</feature>
<dbReference type="AlphaFoldDB" id="A0A6J8CJT2"/>
<sequence>MTRSSTSSTSAMRSCISRSLPAPSPEMVRPLTLSPAVDWLAHDTNFVTDSSFRPLNRSLTGEITRSSTSSPSAMRSCISRSLPAPSPEMVRPLMTPSPGMVRSSMTPSPAVDWLPHDTTGSLEIEYVWHCVHLSYIENLQLKTDQKNLFTSLMELYFSYQSNEDKGHLQLCCDVVTTSNDGNKLRHKLRCANVVWIVVSTCLGSPHNYVVPT</sequence>
<evidence type="ECO:0000256" key="1">
    <source>
        <dbReference type="SAM" id="MobiDB-lite"/>
    </source>
</evidence>
<gene>
    <name evidence="2" type="ORF">MCOR_30674</name>
</gene>
<keyword evidence="3" id="KW-1185">Reference proteome</keyword>
<protein>
    <submittedName>
        <fullName evidence="2">Uncharacterized protein</fullName>
    </submittedName>
</protein>
<evidence type="ECO:0000313" key="2">
    <source>
        <dbReference type="EMBL" id="CAC5396071.1"/>
    </source>
</evidence>
<reference evidence="2 3" key="1">
    <citation type="submission" date="2020-06" db="EMBL/GenBank/DDBJ databases">
        <authorList>
            <person name="Li R."/>
            <person name="Bekaert M."/>
        </authorList>
    </citation>
    <scope>NUCLEOTIDE SEQUENCE [LARGE SCALE GENOMIC DNA]</scope>
    <source>
        <strain evidence="3">wild</strain>
    </source>
</reference>
<proteinExistence type="predicted"/>
<feature type="region of interest" description="Disordered" evidence="1">
    <location>
        <begin position="1"/>
        <end position="27"/>
    </location>
</feature>
<name>A0A6J8CJT2_MYTCO</name>
<evidence type="ECO:0000313" key="3">
    <source>
        <dbReference type="Proteomes" id="UP000507470"/>
    </source>
</evidence>
<dbReference type="Proteomes" id="UP000507470">
    <property type="component" value="Unassembled WGS sequence"/>
</dbReference>
<dbReference type="EMBL" id="CACVKT020005601">
    <property type="protein sequence ID" value="CAC5396071.1"/>
    <property type="molecule type" value="Genomic_DNA"/>
</dbReference>